<gene>
    <name evidence="2" type="ORF">ENSA5_07610</name>
</gene>
<reference evidence="2 3" key="1">
    <citation type="submission" date="2018-03" db="EMBL/GenBank/DDBJ databases">
        <title>Draft Genome Sequences of the Obligatory Marine Myxobacteria Enhygromyxa salina SWB005.</title>
        <authorList>
            <person name="Poehlein A."/>
            <person name="Moghaddam J.A."/>
            <person name="Harms H."/>
            <person name="Alanjari M."/>
            <person name="Koenig G.M."/>
            <person name="Daniel R."/>
            <person name="Schaeberle T.F."/>
        </authorList>
    </citation>
    <scope>NUCLEOTIDE SEQUENCE [LARGE SCALE GENOMIC DNA]</scope>
    <source>
        <strain evidence="2 3">SWB005</strain>
    </source>
</reference>
<dbReference type="SUPFAM" id="SSF53474">
    <property type="entry name" value="alpha/beta-Hydrolases"/>
    <property type="match status" value="1"/>
</dbReference>
<evidence type="ECO:0000256" key="1">
    <source>
        <dbReference type="SAM" id="MobiDB-lite"/>
    </source>
</evidence>
<dbReference type="Proteomes" id="UP000237968">
    <property type="component" value="Unassembled WGS sequence"/>
</dbReference>
<dbReference type="EMBL" id="PVNK01000039">
    <property type="protein sequence ID" value="PRQ04425.1"/>
    <property type="molecule type" value="Genomic_DNA"/>
</dbReference>
<dbReference type="OrthoDB" id="5499424at2"/>
<name>A0A2S9YH33_9BACT</name>
<feature type="compositionally biased region" description="Pro residues" evidence="1">
    <location>
        <begin position="59"/>
        <end position="75"/>
    </location>
</feature>
<dbReference type="Gene3D" id="3.40.50.1820">
    <property type="entry name" value="alpha/beta hydrolase"/>
    <property type="match status" value="1"/>
</dbReference>
<dbReference type="InterPro" id="IPR029058">
    <property type="entry name" value="AB_hydrolase_fold"/>
</dbReference>
<organism evidence="2 3">
    <name type="scientific">Enhygromyxa salina</name>
    <dbReference type="NCBI Taxonomy" id="215803"/>
    <lineage>
        <taxon>Bacteria</taxon>
        <taxon>Pseudomonadati</taxon>
        <taxon>Myxococcota</taxon>
        <taxon>Polyangia</taxon>
        <taxon>Nannocystales</taxon>
        <taxon>Nannocystaceae</taxon>
        <taxon>Enhygromyxa</taxon>
    </lineage>
</organism>
<evidence type="ECO:0000313" key="2">
    <source>
        <dbReference type="EMBL" id="PRQ04425.1"/>
    </source>
</evidence>
<protein>
    <recommendedName>
        <fullName evidence="4">Alpha/beta hydrolase family protein</fullName>
    </recommendedName>
</protein>
<comment type="caution">
    <text evidence="2">The sequence shown here is derived from an EMBL/GenBank/DDBJ whole genome shotgun (WGS) entry which is preliminary data.</text>
</comment>
<sequence length="421" mass="46055">MPPLRQPQGVHRWIHRSIGLVAVAALGCVPTSRAEPAPELTPTESPTPDSAPDSTPEPVLAPEPVLVPEPVPEPEPVVADSDIQTGFTVDPGAQPGLVRFASAMAQEGSLWIGQLEGNGGRDVLIYIPPGADDAAPFELVFHFHGTYSEHVEERREGVKKRVWVGWDRLDQTLAAIAELQQTRPYNVALIYPFSAGKRLEPGHRGWSNVAYDRMWMDPVQPPDYRDDFDTLHAEVAAILQDELGVHSSKLPDSVIAEGHSAGGIALRNIAVNGSAQVREYIFLDASFQSWADGCYAGVKATGAAAKLTLIVTDKGIADPFDGRDPWCVDMEADAALWVKNKSWCASRAEQEVPGCDWTCAELEERAQEWRDDYEGWCAAFQDGMQSIDEVTLIKTKVFHSDQPRRFAGGLGLADERSQQTP</sequence>
<keyword evidence="3" id="KW-1185">Reference proteome</keyword>
<proteinExistence type="predicted"/>
<evidence type="ECO:0000313" key="3">
    <source>
        <dbReference type="Proteomes" id="UP000237968"/>
    </source>
</evidence>
<dbReference type="PROSITE" id="PS51257">
    <property type="entry name" value="PROKAR_LIPOPROTEIN"/>
    <property type="match status" value="1"/>
</dbReference>
<evidence type="ECO:0008006" key="4">
    <source>
        <dbReference type="Google" id="ProtNLM"/>
    </source>
</evidence>
<accession>A0A2S9YH33</accession>
<dbReference type="RefSeq" id="WP_146155298.1">
    <property type="nucleotide sequence ID" value="NZ_PVNK01000039.1"/>
</dbReference>
<dbReference type="AlphaFoldDB" id="A0A2S9YH33"/>
<feature type="region of interest" description="Disordered" evidence="1">
    <location>
        <begin position="33"/>
        <end position="75"/>
    </location>
</feature>
<feature type="compositionally biased region" description="Low complexity" evidence="1">
    <location>
        <begin position="41"/>
        <end position="58"/>
    </location>
</feature>